<dbReference type="Proteomes" id="UP000589036">
    <property type="component" value="Unassembled WGS sequence"/>
</dbReference>
<dbReference type="Gene3D" id="2.40.50.140">
    <property type="entry name" value="Nucleic acid-binding proteins"/>
    <property type="match status" value="2"/>
</dbReference>
<accession>A0A852U3H5</accession>
<evidence type="ECO:0000256" key="1">
    <source>
        <dbReference type="ARBA" id="ARBA00006767"/>
    </source>
</evidence>
<dbReference type="GO" id="GO:0003735">
    <property type="term" value="F:structural constituent of ribosome"/>
    <property type="evidence" value="ECO:0007669"/>
    <property type="project" value="TreeGrafter"/>
</dbReference>
<sequence>MEDRAHPERPGLGKTLHRGQICTGTVTEIADFGVTFVDIGGCTAMINVPELSWRRIDHPSDVVAVGQRNSAEILDVDLVSERVPLSLKALQEDPMLEFVQQVGRIVTGPVTRLVPFGASVRIEDRDDGLEGLVHNTELAGTHVDRPEDVVRVGDVLTVKIIDVDPRRRRIVLSRVQALTPGSA</sequence>
<evidence type="ECO:0000256" key="2">
    <source>
        <dbReference type="ARBA" id="ARBA00022980"/>
    </source>
</evidence>
<dbReference type="GO" id="GO:0022627">
    <property type="term" value="C:cytosolic small ribosomal subunit"/>
    <property type="evidence" value="ECO:0007669"/>
    <property type="project" value="TreeGrafter"/>
</dbReference>
<evidence type="ECO:0000313" key="5">
    <source>
        <dbReference type="EMBL" id="NYE50749.1"/>
    </source>
</evidence>
<dbReference type="PANTHER" id="PTHR10724:SF7">
    <property type="entry name" value="SMALL RIBOSOMAL SUBUNIT PROTEIN BS1C"/>
    <property type="match status" value="1"/>
</dbReference>
<organism evidence="5 6">
    <name type="scientific">Spinactinospora alkalitolerans</name>
    <dbReference type="NCBI Taxonomy" id="687207"/>
    <lineage>
        <taxon>Bacteria</taxon>
        <taxon>Bacillati</taxon>
        <taxon>Actinomycetota</taxon>
        <taxon>Actinomycetes</taxon>
        <taxon>Streptosporangiales</taxon>
        <taxon>Nocardiopsidaceae</taxon>
        <taxon>Spinactinospora</taxon>
    </lineage>
</organism>
<feature type="domain" description="S1 motif" evidence="4">
    <location>
        <begin position="19"/>
        <end position="88"/>
    </location>
</feature>
<dbReference type="GO" id="GO:0006412">
    <property type="term" value="P:translation"/>
    <property type="evidence" value="ECO:0007669"/>
    <property type="project" value="TreeGrafter"/>
</dbReference>
<dbReference type="InterPro" id="IPR050437">
    <property type="entry name" value="Ribos_protein_bS1-like"/>
</dbReference>
<reference evidence="5 6" key="1">
    <citation type="submission" date="2020-07" db="EMBL/GenBank/DDBJ databases">
        <title>Sequencing the genomes of 1000 actinobacteria strains.</title>
        <authorList>
            <person name="Klenk H.-P."/>
        </authorList>
    </citation>
    <scope>NUCLEOTIDE SEQUENCE [LARGE SCALE GENOMIC DNA]</scope>
    <source>
        <strain evidence="5 6">CXB654</strain>
    </source>
</reference>
<dbReference type="PANTHER" id="PTHR10724">
    <property type="entry name" value="30S RIBOSOMAL PROTEIN S1"/>
    <property type="match status" value="1"/>
</dbReference>
<keyword evidence="3" id="KW-0687">Ribonucleoprotein</keyword>
<comment type="similarity">
    <text evidence="1">Belongs to the bacterial ribosomal protein bS1 family.</text>
</comment>
<evidence type="ECO:0000259" key="4">
    <source>
        <dbReference type="PROSITE" id="PS50126"/>
    </source>
</evidence>
<proteinExistence type="inferred from homology"/>
<gene>
    <name evidence="5" type="ORF">HDA32_005869</name>
</gene>
<evidence type="ECO:0000256" key="3">
    <source>
        <dbReference type="ARBA" id="ARBA00023274"/>
    </source>
</evidence>
<dbReference type="GO" id="GO:0003729">
    <property type="term" value="F:mRNA binding"/>
    <property type="evidence" value="ECO:0007669"/>
    <property type="project" value="TreeGrafter"/>
</dbReference>
<feature type="domain" description="S1 motif" evidence="4">
    <location>
        <begin position="103"/>
        <end position="175"/>
    </location>
</feature>
<dbReference type="EMBL" id="JACCCC010000001">
    <property type="protein sequence ID" value="NYE50749.1"/>
    <property type="molecule type" value="Genomic_DNA"/>
</dbReference>
<keyword evidence="2 5" id="KW-0689">Ribosomal protein</keyword>
<dbReference type="PROSITE" id="PS50126">
    <property type="entry name" value="S1"/>
    <property type="match status" value="2"/>
</dbReference>
<keyword evidence="6" id="KW-1185">Reference proteome</keyword>
<dbReference type="SMART" id="SM00316">
    <property type="entry name" value="S1"/>
    <property type="match status" value="2"/>
</dbReference>
<name>A0A852U3H5_9ACTN</name>
<comment type="caution">
    <text evidence="5">The sequence shown here is derived from an EMBL/GenBank/DDBJ whole genome shotgun (WGS) entry which is preliminary data.</text>
</comment>
<protein>
    <submittedName>
        <fullName evidence="5">Ribosomal protein S1</fullName>
    </submittedName>
</protein>
<dbReference type="InterPro" id="IPR012340">
    <property type="entry name" value="NA-bd_OB-fold"/>
</dbReference>
<dbReference type="SUPFAM" id="SSF50249">
    <property type="entry name" value="Nucleic acid-binding proteins"/>
    <property type="match status" value="2"/>
</dbReference>
<evidence type="ECO:0000313" key="6">
    <source>
        <dbReference type="Proteomes" id="UP000589036"/>
    </source>
</evidence>
<dbReference type="Pfam" id="PF00575">
    <property type="entry name" value="S1"/>
    <property type="match status" value="2"/>
</dbReference>
<dbReference type="InterPro" id="IPR003029">
    <property type="entry name" value="S1_domain"/>
</dbReference>
<dbReference type="AlphaFoldDB" id="A0A852U3H5"/>